<keyword evidence="3 8" id="KW-0326">Glycosidase</keyword>
<protein>
    <recommendedName>
        <fullName evidence="4">N-acetyl-beta-glucosaminidase</fullName>
    </recommendedName>
</protein>
<dbReference type="PANTHER" id="PTHR43678:SF1">
    <property type="entry name" value="BETA-N-ACETYLHEXOSAMINIDASE"/>
    <property type="match status" value="1"/>
</dbReference>
<evidence type="ECO:0000256" key="4">
    <source>
        <dbReference type="ARBA" id="ARBA00033000"/>
    </source>
</evidence>
<dbReference type="OrthoDB" id="9763537at2"/>
<comment type="similarity">
    <text evidence="1">Belongs to the glycosyl hydrolase 20 family.</text>
</comment>
<accession>A0A6P1PYJ5</accession>
<keyword evidence="2 8" id="KW-0378">Hydrolase</keyword>
<dbReference type="PANTHER" id="PTHR43678">
    <property type="entry name" value="PUTATIVE (AFU_ORTHOLOGUE AFUA_2G00640)-RELATED"/>
    <property type="match status" value="1"/>
</dbReference>
<dbReference type="InterPro" id="IPR052764">
    <property type="entry name" value="GH20_Enzymes"/>
</dbReference>
<dbReference type="CDD" id="cd06564">
    <property type="entry name" value="GH20_DspB_LnbB-like"/>
    <property type="match status" value="1"/>
</dbReference>
<evidence type="ECO:0000259" key="6">
    <source>
        <dbReference type="Pfam" id="PF00728"/>
    </source>
</evidence>
<feature type="domain" description="Glycoside hydrolase family 20 catalytic" evidence="6">
    <location>
        <begin position="143"/>
        <end position="449"/>
    </location>
</feature>
<evidence type="ECO:0000256" key="2">
    <source>
        <dbReference type="ARBA" id="ARBA00022801"/>
    </source>
</evidence>
<dbReference type="Proteomes" id="UP000464053">
    <property type="component" value="Chromosome"/>
</dbReference>
<dbReference type="EMBL" id="CP028271">
    <property type="protein sequence ID" value="QHM70929.1"/>
    <property type="molecule type" value="Genomic_DNA"/>
</dbReference>
<feature type="domain" description="Beta-hexosaminidase bacterial type N-terminal" evidence="7">
    <location>
        <begin position="10"/>
        <end position="137"/>
    </location>
</feature>
<organism evidence="8 9">
    <name type="scientific">Mixta intestinalis</name>
    <dbReference type="NCBI Taxonomy" id="1615494"/>
    <lineage>
        <taxon>Bacteria</taxon>
        <taxon>Pseudomonadati</taxon>
        <taxon>Pseudomonadota</taxon>
        <taxon>Gammaproteobacteria</taxon>
        <taxon>Enterobacterales</taxon>
        <taxon>Erwiniaceae</taxon>
        <taxon>Mixta</taxon>
    </lineage>
</organism>
<proteinExistence type="inferred from homology"/>
<dbReference type="Pfam" id="PF00728">
    <property type="entry name" value="Glyco_hydro_20"/>
    <property type="match status" value="1"/>
</dbReference>
<evidence type="ECO:0000313" key="8">
    <source>
        <dbReference type="EMBL" id="QHM70929.1"/>
    </source>
</evidence>
<reference evidence="8 9" key="1">
    <citation type="submission" date="2018-03" db="EMBL/GenBank/DDBJ databases">
        <title>Pantoea intestinalis SRCM103226 isolated form the mealworm.</title>
        <authorList>
            <person name="Jeong D.-Y."/>
            <person name="Kim J.W."/>
        </authorList>
    </citation>
    <scope>NUCLEOTIDE SEQUENCE [LARGE SCALE GENOMIC DNA]</scope>
    <source>
        <strain evidence="8 9">SRCM103226</strain>
    </source>
</reference>
<dbReference type="InterPro" id="IPR025705">
    <property type="entry name" value="Beta_hexosaminidase_sua/sub"/>
</dbReference>
<sequence>MKNEDMRNVIIPSLKSYAQDESSNFEFKQLLGIYSASVQEFPELVNKLNLFIDEFFVATGVQLTLVETLPAETERYIQFTVAGEVSEALYDEYTIVVNEQGISVEAPTVQGVFYATRTLLQFAQRGDAVNYGEIHDYSQIKERGLMLDVARKYFTLPWIKKMVDQLAAIKMNALQLHLSDNQGFRMETSVDEEKYGVNFETQKVLSKDDVAELIRYASDRCIAIIPDFDSPGHMGNIINTLKKADPVKYQDISYKFASYDVNLKVTNPVGVQVISDIIDEWISSFDGCPAFHVGGDEYFSSLPLLHQATHDEVVTYLNDRAAQVVASGMEARIWNDEVFREGGTIQPDTSTVICYWSSSIIPAFDGLYAPVTQLISAGYNLINANQNYLYYTPQVKEPEPEAIYNQWTPMVFAGDSADYEAQQKVDSLQQIKGAMYCIWCDQAENINENDIYNNAKLALRTMAEKSWGKGSEDFDYETFVRLSDAWEPVY</sequence>
<evidence type="ECO:0000256" key="1">
    <source>
        <dbReference type="ARBA" id="ARBA00006285"/>
    </source>
</evidence>
<dbReference type="InterPro" id="IPR015883">
    <property type="entry name" value="Glyco_hydro_20_cat"/>
</dbReference>
<feature type="active site" description="Proton donor" evidence="5">
    <location>
        <position position="297"/>
    </location>
</feature>
<dbReference type="SUPFAM" id="SSF51445">
    <property type="entry name" value="(Trans)glycosidases"/>
    <property type="match status" value="1"/>
</dbReference>
<dbReference type="Gene3D" id="3.20.20.80">
    <property type="entry name" value="Glycosidases"/>
    <property type="match status" value="1"/>
</dbReference>
<dbReference type="InterPro" id="IPR029018">
    <property type="entry name" value="Hex-like_dom2"/>
</dbReference>
<dbReference type="RefSeq" id="WP_160620958.1">
    <property type="nucleotide sequence ID" value="NZ_CP028271.1"/>
</dbReference>
<dbReference type="PRINTS" id="PR00738">
    <property type="entry name" value="GLHYDRLASE20"/>
</dbReference>
<dbReference type="Gene3D" id="3.30.379.10">
    <property type="entry name" value="Chitobiase/beta-hexosaminidase domain 2-like"/>
    <property type="match status" value="1"/>
</dbReference>
<dbReference type="InterPro" id="IPR015882">
    <property type="entry name" value="HEX_bac_N"/>
</dbReference>
<evidence type="ECO:0000256" key="3">
    <source>
        <dbReference type="ARBA" id="ARBA00023295"/>
    </source>
</evidence>
<gene>
    <name evidence="8" type="ORF">C7M51_01211</name>
</gene>
<dbReference type="GO" id="GO:0005975">
    <property type="term" value="P:carbohydrate metabolic process"/>
    <property type="evidence" value="ECO:0007669"/>
    <property type="project" value="InterPro"/>
</dbReference>
<dbReference type="GO" id="GO:0004563">
    <property type="term" value="F:beta-N-acetylhexosaminidase activity"/>
    <property type="evidence" value="ECO:0007669"/>
    <property type="project" value="InterPro"/>
</dbReference>
<dbReference type="Pfam" id="PF02838">
    <property type="entry name" value="Glyco_hydro_20b"/>
    <property type="match status" value="1"/>
</dbReference>
<evidence type="ECO:0000259" key="7">
    <source>
        <dbReference type="Pfam" id="PF02838"/>
    </source>
</evidence>
<name>A0A6P1PYJ5_9GAMM</name>
<dbReference type="SUPFAM" id="SSF55545">
    <property type="entry name" value="beta-N-acetylhexosaminidase-like domain"/>
    <property type="match status" value="1"/>
</dbReference>
<dbReference type="KEGG" id="mint:C7M51_01211"/>
<dbReference type="InterPro" id="IPR017853">
    <property type="entry name" value="GH"/>
</dbReference>
<evidence type="ECO:0000256" key="5">
    <source>
        <dbReference type="PIRSR" id="PIRSR625705-1"/>
    </source>
</evidence>
<dbReference type="AlphaFoldDB" id="A0A6P1PYJ5"/>
<keyword evidence="9" id="KW-1185">Reference proteome</keyword>
<evidence type="ECO:0000313" key="9">
    <source>
        <dbReference type="Proteomes" id="UP000464053"/>
    </source>
</evidence>